<gene>
    <name evidence="5" type="ORF">KIW84_070078</name>
</gene>
<dbReference type="PROSITE" id="PS51375">
    <property type="entry name" value="PPR"/>
    <property type="match status" value="5"/>
</dbReference>
<feature type="region of interest" description="Disordered" evidence="4">
    <location>
        <begin position="38"/>
        <end position="69"/>
    </location>
</feature>
<dbReference type="Gramene" id="Psat07G0007800-T1">
    <property type="protein sequence ID" value="KAI5382507.1"/>
    <property type="gene ID" value="KIW84_070078"/>
</dbReference>
<reference evidence="5 6" key="1">
    <citation type="journal article" date="2022" name="Nat. Genet.">
        <title>Improved pea reference genome and pan-genome highlight genomic features and evolutionary characteristics.</title>
        <authorList>
            <person name="Yang T."/>
            <person name="Liu R."/>
            <person name="Luo Y."/>
            <person name="Hu S."/>
            <person name="Wang D."/>
            <person name="Wang C."/>
            <person name="Pandey M.K."/>
            <person name="Ge S."/>
            <person name="Xu Q."/>
            <person name="Li N."/>
            <person name="Li G."/>
            <person name="Huang Y."/>
            <person name="Saxena R.K."/>
            <person name="Ji Y."/>
            <person name="Li M."/>
            <person name="Yan X."/>
            <person name="He Y."/>
            <person name="Liu Y."/>
            <person name="Wang X."/>
            <person name="Xiang C."/>
            <person name="Varshney R.K."/>
            <person name="Ding H."/>
            <person name="Gao S."/>
            <person name="Zong X."/>
        </authorList>
    </citation>
    <scope>NUCLEOTIDE SEQUENCE [LARGE SCALE GENOMIC DNA]</scope>
    <source>
        <strain evidence="5 6">cv. Zhongwan 6</strain>
    </source>
</reference>
<feature type="repeat" description="PPR" evidence="3">
    <location>
        <begin position="243"/>
        <end position="277"/>
    </location>
</feature>
<dbReference type="InterPro" id="IPR011990">
    <property type="entry name" value="TPR-like_helical_dom_sf"/>
</dbReference>
<dbReference type="NCBIfam" id="TIGR00756">
    <property type="entry name" value="PPR"/>
    <property type="match status" value="5"/>
</dbReference>
<feature type="compositionally biased region" description="Polar residues" evidence="4">
    <location>
        <begin position="42"/>
        <end position="54"/>
    </location>
</feature>
<proteinExistence type="inferred from homology"/>
<feature type="repeat" description="PPR" evidence="3">
    <location>
        <begin position="500"/>
        <end position="534"/>
    </location>
</feature>
<dbReference type="Pfam" id="PF13041">
    <property type="entry name" value="PPR_2"/>
    <property type="match status" value="3"/>
</dbReference>
<dbReference type="Pfam" id="PF01535">
    <property type="entry name" value="PPR"/>
    <property type="match status" value="1"/>
</dbReference>
<dbReference type="AlphaFoldDB" id="A0A9D4ZRE8"/>
<keyword evidence="6" id="KW-1185">Reference proteome</keyword>
<organism evidence="5 6">
    <name type="scientific">Pisum sativum</name>
    <name type="common">Garden pea</name>
    <name type="synonym">Lathyrus oleraceus</name>
    <dbReference type="NCBI Taxonomy" id="3888"/>
    <lineage>
        <taxon>Eukaryota</taxon>
        <taxon>Viridiplantae</taxon>
        <taxon>Streptophyta</taxon>
        <taxon>Embryophyta</taxon>
        <taxon>Tracheophyta</taxon>
        <taxon>Spermatophyta</taxon>
        <taxon>Magnoliopsida</taxon>
        <taxon>eudicotyledons</taxon>
        <taxon>Gunneridae</taxon>
        <taxon>Pentapetalae</taxon>
        <taxon>rosids</taxon>
        <taxon>fabids</taxon>
        <taxon>Fabales</taxon>
        <taxon>Fabaceae</taxon>
        <taxon>Papilionoideae</taxon>
        <taxon>50 kb inversion clade</taxon>
        <taxon>NPAAA clade</taxon>
        <taxon>Hologalegina</taxon>
        <taxon>IRL clade</taxon>
        <taxon>Fabeae</taxon>
        <taxon>Lathyrus</taxon>
    </lineage>
</organism>
<keyword evidence="2" id="KW-0677">Repeat</keyword>
<dbReference type="PANTHER" id="PTHR47447">
    <property type="entry name" value="OS03G0856100 PROTEIN"/>
    <property type="match status" value="1"/>
</dbReference>
<feature type="repeat" description="PPR" evidence="3">
    <location>
        <begin position="138"/>
        <end position="172"/>
    </location>
</feature>
<evidence type="ECO:0000313" key="5">
    <source>
        <dbReference type="EMBL" id="KAI5382507.1"/>
    </source>
</evidence>
<dbReference type="Gene3D" id="1.25.40.10">
    <property type="entry name" value="Tetratricopeptide repeat domain"/>
    <property type="match status" value="3"/>
</dbReference>
<comment type="similarity">
    <text evidence="1">Belongs to the PPR family. P subfamily.</text>
</comment>
<name>A0A9D4ZRE8_PEA</name>
<evidence type="ECO:0000313" key="6">
    <source>
        <dbReference type="Proteomes" id="UP001058974"/>
    </source>
</evidence>
<feature type="repeat" description="PPR" evidence="3">
    <location>
        <begin position="173"/>
        <end position="207"/>
    </location>
</feature>
<evidence type="ECO:0000256" key="3">
    <source>
        <dbReference type="PROSITE-ProRule" id="PRU00708"/>
    </source>
</evidence>
<dbReference type="PANTHER" id="PTHR47447:SF27">
    <property type="entry name" value="PENTACOTRIPEPTIDE-REPEAT REGION OF PRORP DOMAIN-CONTAINING PROTEIN"/>
    <property type="match status" value="1"/>
</dbReference>
<dbReference type="InterPro" id="IPR002885">
    <property type="entry name" value="PPR_rpt"/>
</dbReference>
<evidence type="ECO:0000256" key="2">
    <source>
        <dbReference type="ARBA" id="ARBA00022737"/>
    </source>
</evidence>
<evidence type="ECO:0008006" key="7">
    <source>
        <dbReference type="Google" id="ProtNLM"/>
    </source>
</evidence>
<protein>
    <recommendedName>
        <fullName evidence="7">Pentatricopeptide repeat-containing protein</fullName>
    </recommendedName>
</protein>
<accession>A0A9D4ZRE8</accession>
<dbReference type="EMBL" id="JAMSHJ010000007">
    <property type="protein sequence ID" value="KAI5382507.1"/>
    <property type="molecule type" value="Genomic_DNA"/>
</dbReference>
<evidence type="ECO:0000256" key="4">
    <source>
        <dbReference type="SAM" id="MobiDB-lite"/>
    </source>
</evidence>
<dbReference type="Proteomes" id="UP001058974">
    <property type="component" value="Chromosome 7"/>
</dbReference>
<comment type="caution">
    <text evidence="5">The sequence shown here is derived from an EMBL/GenBank/DDBJ whole genome shotgun (WGS) entry which is preliminary data.</text>
</comment>
<feature type="repeat" description="PPR" evidence="3">
    <location>
        <begin position="208"/>
        <end position="242"/>
    </location>
</feature>
<sequence>MCFQGEQSFASLSSMTRITVSNLDGFLKNLTKTFHSLHQHSNKPITPFRSNTTKKPMKSKKNGSHSPPITKEYMRDVIGNIYRTLKYSSWDSAERELENLPLKWDSYTVNQVLKSHPPMEKSWLFFNWASRLKGFKHDQYTSTTMLDIFGEAGRISSMKQVFHHMQEKGIKIDSVTYTSMMHWLSSSGNVDEAIALWDEMKSKGCYPTVVSYTAFIKILFHNHRVKEATGVYKEMIQSGCVPNCFTYTVLMDHLIGSGKCKEALEIFERMQEAGVEPDKAACNILIEKCSKVGGTEFMTHILRYMKENHFVLRYHIFVEAMEAFKIAGESDTLLRQVNPHFYLDCSFRKKANDSNTVIDDSSANIDKELLFALLKNRKVVAIDHLLQGMMDKKIAVENKVISTVIEVNCNCSRPDGALLAFKYSITLGISLDRTGYISLVGLLNRSNMFPKLVEIVGEMTKAGHSLGIYLASLLIYRLGCARQPSIASKIFNLLPDNHKCIASYTALISVYLSAKRVTKALEIYKNMCRKGICPTLGTYNILVAGLEKNGRYSEAELHRKAKKSLHSNIGSRENLSTEGKICNLLFAGDVIL</sequence>
<evidence type="ECO:0000256" key="1">
    <source>
        <dbReference type="ARBA" id="ARBA00007626"/>
    </source>
</evidence>